<proteinExistence type="predicted"/>
<dbReference type="Proteomes" id="UP001066276">
    <property type="component" value="Chromosome 4_2"/>
</dbReference>
<sequence length="157" mass="17374">MQYGRNSGGFSPTSSRPDQEAAVSPSTSWAPQPQQSMTTLTKYWAWRVIPVLLQRNTPPEVPHLGPHDGKNQGAVGSTTDRVQRNRPKKVEWSWTAWSLAQAKPPHELYLPGVGTDRHPKGSGLHLCKWACGSGDSSEDCPLYRTALLDYALVVYHP</sequence>
<accession>A0AAV7SCX3</accession>
<dbReference type="AlphaFoldDB" id="A0AAV7SCX3"/>
<dbReference type="EMBL" id="JANPWB010000008">
    <property type="protein sequence ID" value="KAJ1162779.1"/>
    <property type="molecule type" value="Genomic_DNA"/>
</dbReference>
<keyword evidence="3" id="KW-1185">Reference proteome</keyword>
<comment type="caution">
    <text evidence="2">The sequence shown here is derived from an EMBL/GenBank/DDBJ whole genome shotgun (WGS) entry which is preliminary data.</text>
</comment>
<organism evidence="2 3">
    <name type="scientific">Pleurodeles waltl</name>
    <name type="common">Iberian ribbed newt</name>
    <dbReference type="NCBI Taxonomy" id="8319"/>
    <lineage>
        <taxon>Eukaryota</taxon>
        <taxon>Metazoa</taxon>
        <taxon>Chordata</taxon>
        <taxon>Craniata</taxon>
        <taxon>Vertebrata</taxon>
        <taxon>Euteleostomi</taxon>
        <taxon>Amphibia</taxon>
        <taxon>Batrachia</taxon>
        <taxon>Caudata</taxon>
        <taxon>Salamandroidea</taxon>
        <taxon>Salamandridae</taxon>
        <taxon>Pleurodelinae</taxon>
        <taxon>Pleurodeles</taxon>
    </lineage>
</organism>
<feature type="region of interest" description="Disordered" evidence="1">
    <location>
        <begin position="56"/>
        <end position="87"/>
    </location>
</feature>
<feature type="compositionally biased region" description="Polar residues" evidence="1">
    <location>
        <begin position="24"/>
        <end position="34"/>
    </location>
</feature>
<gene>
    <name evidence="2" type="ORF">NDU88_003244</name>
</gene>
<protein>
    <submittedName>
        <fullName evidence="2">Uncharacterized protein</fullName>
    </submittedName>
</protein>
<evidence type="ECO:0000256" key="1">
    <source>
        <dbReference type="SAM" id="MobiDB-lite"/>
    </source>
</evidence>
<reference evidence="2" key="1">
    <citation type="journal article" date="2022" name="bioRxiv">
        <title>Sequencing and chromosome-scale assembly of the giantPleurodeles waltlgenome.</title>
        <authorList>
            <person name="Brown T."/>
            <person name="Elewa A."/>
            <person name="Iarovenko S."/>
            <person name="Subramanian E."/>
            <person name="Araus A.J."/>
            <person name="Petzold A."/>
            <person name="Susuki M."/>
            <person name="Suzuki K.-i.T."/>
            <person name="Hayashi T."/>
            <person name="Toyoda A."/>
            <person name="Oliveira C."/>
            <person name="Osipova E."/>
            <person name="Leigh N.D."/>
            <person name="Simon A."/>
            <person name="Yun M.H."/>
        </authorList>
    </citation>
    <scope>NUCLEOTIDE SEQUENCE</scope>
    <source>
        <strain evidence="2">20211129_DDA</strain>
        <tissue evidence="2">Liver</tissue>
    </source>
</reference>
<feature type="region of interest" description="Disordered" evidence="1">
    <location>
        <begin position="1"/>
        <end position="34"/>
    </location>
</feature>
<name>A0AAV7SCX3_PLEWA</name>
<evidence type="ECO:0000313" key="3">
    <source>
        <dbReference type="Proteomes" id="UP001066276"/>
    </source>
</evidence>
<evidence type="ECO:0000313" key="2">
    <source>
        <dbReference type="EMBL" id="KAJ1162779.1"/>
    </source>
</evidence>
<feature type="compositionally biased region" description="Polar residues" evidence="1">
    <location>
        <begin position="1"/>
        <end position="16"/>
    </location>
</feature>